<comment type="caution">
    <text evidence="7">The sequence shown here is derived from an EMBL/GenBank/DDBJ whole genome shotgun (WGS) entry which is preliminary data.</text>
</comment>
<keyword evidence="5" id="KW-0997">Cell inner membrane</keyword>
<dbReference type="InterPro" id="IPR010445">
    <property type="entry name" value="LapA_dom"/>
</dbReference>
<comment type="similarity">
    <text evidence="5">Belongs to the LapA family.</text>
</comment>
<evidence type="ECO:0000256" key="1">
    <source>
        <dbReference type="ARBA" id="ARBA00022475"/>
    </source>
</evidence>
<dbReference type="Pfam" id="PF06305">
    <property type="entry name" value="LapA_dom"/>
    <property type="match status" value="1"/>
</dbReference>
<dbReference type="EMBL" id="JBHLXE010000048">
    <property type="protein sequence ID" value="MFC0179414.1"/>
    <property type="molecule type" value="Genomic_DNA"/>
</dbReference>
<comment type="function">
    <text evidence="5">Involved in the assembly of lipopolysaccharide (LPS).</text>
</comment>
<dbReference type="Proteomes" id="UP001589758">
    <property type="component" value="Unassembled WGS sequence"/>
</dbReference>
<comment type="subcellular location">
    <subcellularLocation>
        <location evidence="5">Cell inner membrane</location>
        <topology evidence="5">Single-pass membrane protein</topology>
    </subcellularLocation>
</comment>
<keyword evidence="3 5" id="KW-1133">Transmembrane helix</keyword>
<evidence type="ECO:0000256" key="4">
    <source>
        <dbReference type="ARBA" id="ARBA00023136"/>
    </source>
</evidence>
<dbReference type="RefSeq" id="WP_385876516.1">
    <property type="nucleotide sequence ID" value="NZ_JBHLXE010000048.1"/>
</dbReference>
<evidence type="ECO:0000313" key="8">
    <source>
        <dbReference type="Proteomes" id="UP001589758"/>
    </source>
</evidence>
<evidence type="ECO:0000313" key="7">
    <source>
        <dbReference type="EMBL" id="MFC0179414.1"/>
    </source>
</evidence>
<gene>
    <name evidence="5" type="primary">lapA</name>
    <name evidence="7" type="ORF">ACFFIT_04800</name>
</gene>
<organism evidence="7 8">
    <name type="scientific">Thorsellia kenyensis</name>
    <dbReference type="NCBI Taxonomy" id="1549888"/>
    <lineage>
        <taxon>Bacteria</taxon>
        <taxon>Pseudomonadati</taxon>
        <taxon>Pseudomonadota</taxon>
        <taxon>Gammaproteobacteria</taxon>
        <taxon>Enterobacterales</taxon>
        <taxon>Thorselliaceae</taxon>
        <taxon>Thorsellia</taxon>
    </lineage>
</organism>
<evidence type="ECO:0000256" key="3">
    <source>
        <dbReference type="ARBA" id="ARBA00022989"/>
    </source>
</evidence>
<keyword evidence="8" id="KW-1185">Reference proteome</keyword>
<feature type="domain" description="Lipopolysaccharide assembly protein A" evidence="6">
    <location>
        <begin position="24"/>
        <end position="85"/>
    </location>
</feature>
<name>A0ABV6C8W8_9GAMM</name>
<feature type="transmembrane region" description="Helical" evidence="5">
    <location>
        <begin position="41"/>
        <end position="67"/>
    </location>
</feature>
<evidence type="ECO:0000259" key="6">
    <source>
        <dbReference type="Pfam" id="PF06305"/>
    </source>
</evidence>
<protein>
    <recommendedName>
        <fullName evidence="5">Lipopolysaccharide assembly protein A</fullName>
    </recommendedName>
</protein>
<keyword evidence="1 5" id="KW-1003">Cell membrane</keyword>
<evidence type="ECO:0000256" key="2">
    <source>
        <dbReference type="ARBA" id="ARBA00022692"/>
    </source>
</evidence>
<comment type="caution">
    <text evidence="5">Lacks conserved residue(s) required for the propagation of feature annotation.</text>
</comment>
<dbReference type="InterPro" id="IPR032906">
    <property type="entry name" value="LapA"/>
</dbReference>
<keyword evidence="2 5" id="KW-0812">Transmembrane</keyword>
<evidence type="ECO:0000256" key="5">
    <source>
        <dbReference type="HAMAP-Rule" id="MF_01948"/>
    </source>
</evidence>
<accession>A0ABV6C8W8</accession>
<proteinExistence type="inferred from homology"/>
<reference evidence="7 8" key="1">
    <citation type="submission" date="2024-09" db="EMBL/GenBank/DDBJ databases">
        <authorList>
            <person name="Sun Q."/>
            <person name="Mori K."/>
        </authorList>
    </citation>
    <scope>NUCLEOTIDE SEQUENCE [LARGE SCALE GENOMIC DNA]</scope>
    <source>
        <strain evidence="7 8">CCM 8545</strain>
    </source>
</reference>
<keyword evidence="4 5" id="KW-0472">Membrane</keyword>
<sequence>MKLFISSVLVLMIITFGVMIGMRNGNVVEVNFLIAKMSLSLSIVMAICFGLGFLFTWIICGFLYFRLYIANKFLKRKIDKSSKQILKKEESINQLKHSQQLDADFMLSNKKTE</sequence>
<dbReference type="HAMAP" id="MF_01948">
    <property type="entry name" value="LPS_assembly_LapA"/>
    <property type="match status" value="1"/>
</dbReference>